<dbReference type="EnsemblPlants" id="MELO3C025838.2.1">
    <property type="protein sequence ID" value="MELO3C025838.2.1"/>
    <property type="gene ID" value="MELO3C025838.2"/>
</dbReference>
<feature type="compositionally biased region" description="Basic and acidic residues" evidence="1">
    <location>
        <begin position="1"/>
        <end position="28"/>
    </location>
</feature>
<dbReference type="AlphaFoldDB" id="A0A9I9DYD0"/>
<dbReference type="Gramene" id="MELO3C025838.2.1">
    <property type="protein sequence ID" value="MELO3C025838.2.1"/>
    <property type="gene ID" value="MELO3C025838.2"/>
</dbReference>
<feature type="region of interest" description="Disordered" evidence="1">
    <location>
        <begin position="1"/>
        <end position="44"/>
    </location>
</feature>
<accession>A0A9I9DYD0</accession>
<evidence type="ECO:0000256" key="1">
    <source>
        <dbReference type="SAM" id="MobiDB-lite"/>
    </source>
</evidence>
<reference evidence="2" key="1">
    <citation type="submission" date="2023-03" db="UniProtKB">
        <authorList>
            <consortium name="EnsemblPlants"/>
        </authorList>
    </citation>
    <scope>IDENTIFICATION</scope>
</reference>
<sequence length="44" mass="4869">MATGRESKTEAERESERAVAGRDSDGQTKWEGFGTHFLRGGTLR</sequence>
<evidence type="ECO:0000313" key="2">
    <source>
        <dbReference type="EnsemblPlants" id="MELO3C025838.2.1"/>
    </source>
</evidence>
<organism evidence="2">
    <name type="scientific">Cucumis melo</name>
    <name type="common">Muskmelon</name>
    <dbReference type="NCBI Taxonomy" id="3656"/>
    <lineage>
        <taxon>Eukaryota</taxon>
        <taxon>Viridiplantae</taxon>
        <taxon>Streptophyta</taxon>
        <taxon>Embryophyta</taxon>
        <taxon>Tracheophyta</taxon>
        <taxon>Spermatophyta</taxon>
        <taxon>Magnoliopsida</taxon>
        <taxon>eudicotyledons</taxon>
        <taxon>Gunneridae</taxon>
        <taxon>Pentapetalae</taxon>
        <taxon>rosids</taxon>
        <taxon>fabids</taxon>
        <taxon>Cucurbitales</taxon>
        <taxon>Cucurbitaceae</taxon>
        <taxon>Benincaseae</taxon>
        <taxon>Cucumis</taxon>
    </lineage>
</organism>
<name>A0A9I9DYD0_CUCME</name>
<protein>
    <submittedName>
        <fullName evidence="2">Uncharacterized protein</fullName>
    </submittedName>
</protein>
<proteinExistence type="predicted"/>